<dbReference type="AlphaFoldDB" id="A0A376BXU2"/>
<dbReference type="RefSeq" id="WP_002687469.1">
    <property type="nucleotide sequence ID" value="NZ_UFTJ01000001.1"/>
</dbReference>
<reference evidence="1 2" key="1">
    <citation type="submission" date="2018-06" db="EMBL/GenBank/DDBJ databases">
        <authorList>
            <consortium name="Pathogen Informatics"/>
            <person name="Doyle S."/>
        </authorList>
    </citation>
    <scope>NUCLEOTIDE SEQUENCE [LARGE SCALE GENOMIC DNA]</scope>
    <source>
        <strain evidence="1 2">NCTC11661</strain>
    </source>
</reference>
<organism evidence="1 2">
    <name type="scientific">Bergeyella zoohelcum</name>
    <dbReference type="NCBI Taxonomy" id="1015"/>
    <lineage>
        <taxon>Bacteria</taxon>
        <taxon>Pseudomonadati</taxon>
        <taxon>Bacteroidota</taxon>
        <taxon>Flavobacteriia</taxon>
        <taxon>Flavobacteriales</taxon>
        <taxon>Weeksellaceae</taxon>
        <taxon>Bergeyella</taxon>
    </lineage>
</organism>
<evidence type="ECO:0000313" key="1">
    <source>
        <dbReference type="EMBL" id="SSZ46472.1"/>
    </source>
</evidence>
<dbReference type="EMBL" id="UFTJ01000001">
    <property type="protein sequence ID" value="SSZ46472.1"/>
    <property type="molecule type" value="Genomic_DNA"/>
</dbReference>
<sequence>MNKLPCVRINIAAMIDRITNSDISIRLSIINNLIHYVKKGVIPPGDLIELEKGITLLITESITCHITSIKEEKELFSFAKFINTLYSFKMIRNMEDIVSRLNDQLVEIYNNNL</sequence>
<dbReference type="Proteomes" id="UP000255515">
    <property type="component" value="Unassembled WGS sequence"/>
</dbReference>
<accession>A0A376BXU2</accession>
<evidence type="ECO:0000313" key="2">
    <source>
        <dbReference type="Proteomes" id="UP000255515"/>
    </source>
</evidence>
<gene>
    <name evidence="1" type="ORF">NCTC11661_00115</name>
</gene>
<protein>
    <submittedName>
        <fullName evidence="1">Uncharacterized protein</fullName>
    </submittedName>
</protein>
<proteinExistence type="predicted"/>
<name>A0A376BXU2_9FLAO</name>